<name>A0ABY4RLB7_9BACL</name>
<protein>
    <recommendedName>
        <fullName evidence="5">glycine oxidase</fullName>
        <ecNumber evidence="5">1.4.3.19</ecNumber>
    </recommendedName>
</protein>
<evidence type="ECO:0000313" key="8">
    <source>
        <dbReference type="Proteomes" id="UP001057134"/>
    </source>
</evidence>
<comment type="pathway">
    <text evidence="1">Cofactor biosynthesis; thiamine diphosphate biosynthesis.</text>
</comment>
<dbReference type="Gene3D" id="3.30.9.10">
    <property type="entry name" value="D-Amino Acid Oxidase, subunit A, domain 2"/>
    <property type="match status" value="1"/>
</dbReference>
<feature type="domain" description="FAD dependent oxidoreductase" evidence="6">
    <location>
        <begin position="7"/>
        <end position="347"/>
    </location>
</feature>
<dbReference type="InterPro" id="IPR012727">
    <property type="entry name" value="Gly_oxidase_ThiO"/>
</dbReference>
<evidence type="ECO:0000256" key="4">
    <source>
        <dbReference type="ARBA" id="ARBA00049872"/>
    </source>
</evidence>
<dbReference type="Proteomes" id="UP001057134">
    <property type="component" value="Chromosome"/>
</dbReference>
<dbReference type="GO" id="GO:0043799">
    <property type="term" value="F:glycine oxidase activity"/>
    <property type="evidence" value="ECO:0007669"/>
    <property type="project" value="UniProtKB-EC"/>
</dbReference>
<reference evidence="7" key="2">
    <citation type="journal article" date="2021" name="J Anim Sci Technol">
        <title>Complete genome sequence of Paenibacillus konkukensis sp. nov. SK3146 as a potential probiotic strain.</title>
        <authorList>
            <person name="Jung H.I."/>
            <person name="Park S."/>
            <person name="Niu K.M."/>
            <person name="Lee S.W."/>
            <person name="Kothari D."/>
            <person name="Yi K.J."/>
            <person name="Kim S.K."/>
        </authorList>
    </citation>
    <scope>NUCLEOTIDE SEQUENCE</scope>
    <source>
        <strain evidence="7">SK3146</strain>
    </source>
</reference>
<reference evidence="7" key="1">
    <citation type="submission" date="2018-02" db="EMBL/GenBank/DDBJ databases">
        <authorList>
            <person name="Kim S.-K."/>
            <person name="Jung H.-I."/>
            <person name="Lee S.-W."/>
        </authorList>
    </citation>
    <scope>NUCLEOTIDE SEQUENCE</scope>
    <source>
        <strain evidence="7">SK3146</strain>
    </source>
</reference>
<dbReference type="SUPFAM" id="SSF54373">
    <property type="entry name" value="FAD-linked reductases, C-terminal domain"/>
    <property type="match status" value="1"/>
</dbReference>
<evidence type="ECO:0000256" key="5">
    <source>
        <dbReference type="ARBA" id="ARBA00050018"/>
    </source>
</evidence>
<keyword evidence="8" id="KW-1185">Reference proteome</keyword>
<accession>A0ABY4RLB7</accession>
<dbReference type="RefSeq" id="WP_249865003.1">
    <property type="nucleotide sequence ID" value="NZ_CP027059.1"/>
</dbReference>
<dbReference type="PANTHER" id="PTHR13847">
    <property type="entry name" value="SARCOSINE DEHYDROGENASE-RELATED"/>
    <property type="match status" value="1"/>
</dbReference>
<comment type="catalytic activity">
    <reaction evidence="4">
        <text>glycine + O2 + H2O = glyoxylate + H2O2 + NH4(+)</text>
        <dbReference type="Rhea" id="RHEA:11532"/>
        <dbReference type="ChEBI" id="CHEBI:15377"/>
        <dbReference type="ChEBI" id="CHEBI:15379"/>
        <dbReference type="ChEBI" id="CHEBI:16240"/>
        <dbReference type="ChEBI" id="CHEBI:28938"/>
        <dbReference type="ChEBI" id="CHEBI:36655"/>
        <dbReference type="ChEBI" id="CHEBI:57305"/>
        <dbReference type="EC" id="1.4.3.19"/>
    </reaction>
</comment>
<dbReference type="PANTHER" id="PTHR13847:SF289">
    <property type="entry name" value="GLYCINE OXIDASE"/>
    <property type="match status" value="1"/>
</dbReference>
<dbReference type="EMBL" id="CP027059">
    <property type="protein sequence ID" value="UQZ82923.1"/>
    <property type="molecule type" value="Genomic_DNA"/>
</dbReference>
<dbReference type="Gene3D" id="3.50.50.60">
    <property type="entry name" value="FAD/NAD(P)-binding domain"/>
    <property type="match status" value="1"/>
</dbReference>
<keyword evidence="2" id="KW-0784">Thiamine biosynthesis</keyword>
<dbReference type="InterPro" id="IPR036188">
    <property type="entry name" value="FAD/NAD-bd_sf"/>
</dbReference>
<dbReference type="Pfam" id="PF01266">
    <property type="entry name" value="DAO"/>
    <property type="match status" value="1"/>
</dbReference>
<dbReference type="EC" id="1.4.3.19" evidence="5"/>
<dbReference type="NCBIfam" id="TIGR02352">
    <property type="entry name" value="thiamin_ThiO"/>
    <property type="match status" value="1"/>
</dbReference>
<keyword evidence="3 7" id="KW-0560">Oxidoreductase</keyword>
<proteinExistence type="predicted"/>
<organism evidence="7 8">
    <name type="scientific">Paenibacillus konkukensis</name>
    <dbReference type="NCBI Taxonomy" id="2020716"/>
    <lineage>
        <taxon>Bacteria</taxon>
        <taxon>Bacillati</taxon>
        <taxon>Bacillota</taxon>
        <taxon>Bacilli</taxon>
        <taxon>Bacillales</taxon>
        <taxon>Paenibacillaceae</taxon>
        <taxon>Paenibacillus</taxon>
    </lineage>
</organism>
<evidence type="ECO:0000313" key="7">
    <source>
        <dbReference type="EMBL" id="UQZ82923.1"/>
    </source>
</evidence>
<sequence length="372" mass="40092">MNSTTSAIIIGGGIIGCAIASELLRAGVRCTLIDKGALLQEASTAAAGMLGAQVEIHHPGHFYELCRWSQQLYREWTEQLQRISGGVSPQYINEGILRTAWDEEDERELRSRLGWIQDAEWLEADGLRALEPAMAAGIRGGFHFPNDHQVHPVHLAKTLQAALYKQGCTIREWTPAFGLIERGGRIAGVRTSEGELLADHVIVSAGAWSPALTAPWGIELPMFPVKGQCISVRTDAPVTRKTVFTKGCYIIPKQDGTYLIGATQEEAGFDKRCHVSAVSALHAKAAKLLPQLAQAEFVGTWAGLRPGTRDGLPFLGAPSKAPGLIVATGQFRNGILLAPATAKLVMQLVTGSRTELDLTPFHPDRVLAAAVD</sequence>
<evidence type="ECO:0000256" key="2">
    <source>
        <dbReference type="ARBA" id="ARBA00022977"/>
    </source>
</evidence>
<evidence type="ECO:0000256" key="1">
    <source>
        <dbReference type="ARBA" id="ARBA00004948"/>
    </source>
</evidence>
<gene>
    <name evidence="7" type="primary">thiO</name>
    <name evidence="7" type="ORF">SK3146_02083</name>
</gene>
<evidence type="ECO:0000256" key="3">
    <source>
        <dbReference type="ARBA" id="ARBA00023002"/>
    </source>
</evidence>
<dbReference type="InterPro" id="IPR006076">
    <property type="entry name" value="FAD-dep_OxRdtase"/>
</dbReference>
<evidence type="ECO:0000259" key="6">
    <source>
        <dbReference type="Pfam" id="PF01266"/>
    </source>
</evidence>
<dbReference type="SUPFAM" id="SSF51905">
    <property type="entry name" value="FAD/NAD(P)-binding domain"/>
    <property type="match status" value="1"/>
</dbReference>